<dbReference type="EMBL" id="CP061539">
    <property type="protein sequence ID" value="QNV37155.1"/>
    <property type="molecule type" value="Genomic_DNA"/>
</dbReference>
<accession>A0A7H2BBV9</accession>
<evidence type="ECO:0000313" key="2">
    <source>
        <dbReference type="Proteomes" id="UP000516404"/>
    </source>
</evidence>
<dbReference type="InterPro" id="IPR008557">
    <property type="entry name" value="PhoX"/>
</dbReference>
<proteinExistence type="predicted"/>
<protein>
    <submittedName>
        <fullName evidence="1">PhoX family phosphatase</fullName>
    </submittedName>
</protein>
<organism evidence="1 2">
    <name type="scientific">Rothia terrae</name>
    <dbReference type="NCBI Taxonomy" id="396015"/>
    <lineage>
        <taxon>Bacteria</taxon>
        <taxon>Bacillati</taxon>
        <taxon>Actinomycetota</taxon>
        <taxon>Actinomycetes</taxon>
        <taxon>Micrococcales</taxon>
        <taxon>Micrococcaceae</taxon>
        <taxon>Rothia</taxon>
    </lineage>
</organism>
<dbReference type="Proteomes" id="UP000516404">
    <property type="component" value="Chromosome"/>
</dbReference>
<dbReference type="SUPFAM" id="SSF63829">
    <property type="entry name" value="Calcium-dependent phosphotriesterase"/>
    <property type="match status" value="1"/>
</dbReference>
<gene>
    <name evidence="1" type="ORF">IDM49_07810</name>
</gene>
<evidence type="ECO:0000313" key="1">
    <source>
        <dbReference type="EMBL" id="QNV37155.1"/>
    </source>
</evidence>
<dbReference type="GeneID" id="96624143"/>
<name>A0A7H2BBV9_9MICC</name>
<dbReference type="PROSITE" id="PS51318">
    <property type="entry name" value="TAT"/>
    <property type="match status" value="1"/>
</dbReference>
<reference evidence="1 2" key="1">
    <citation type="submission" date="2020-09" db="EMBL/GenBank/DDBJ databases">
        <title>Investigation of environmental microbes.</title>
        <authorList>
            <person name="Ou Y."/>
            <person name="Kang Q."/>
        </authorList>
    </citation>
    <scope>NUCLEOTIDE SEQUENCE [LARGE SCALE GENOMIC DNA]</scope>
    <source>
        <strain evidence="1 2">KJZ-14</strain>
    </source>
</reference>
<dbReference type="RefSeq" id="WP_190724101.1">
    <property type="nucleotide sequence ID" value="NZ_CP061539.1"/>
</dbReference>
<dbReference type="AlphaFoldDB" id="A0A7H2BBV9"/>
<keyword evidence="2" id="KW-1185">Reference proteome</keyword>
<dbReference type="InterPro" id="IPR006311">
    <property type="entry name" value="TAT_signal"/>
</dbReference>
<dbReference type="KEGG" id="rter:IDM49_07810"/>
<dbReference type="PANTHER" id="PTHR35399:SF2">
    <property type="entry name" value="DUF839 DOMAIN-CONTAINING PROTEIN"/>
    <property type="match status" value="1"/>
</dbReference>
<sequence length="696" mass="76397">MTTQNSPQQRRLLPMLNHVRGKRSAVTCALKCNNACLEPTPNCSDNHYFKDVIEGAISRRAMLGGVAGAALVVGTGATSQNSAYAAPGGVPGSANGKLKFNPIAPVASTVDDFNVPSGFKWEPIIRWGDPLFSSAPEFDINNQTAEAQAQQFGYNNDYLTVVPDPDNPLRGILVNNHEYINPALMFPNSPLSVEQLRVCMMATGLAVVELERKKVGGPWNYVVDGRRNRRITADTTFELDGPAAGSDLLKTKADPEGRFVSGTNSNCSGGYTPWGTVLSGEEKFDGFFFGRGTDEEKRYGIKNKATSYGWERADDRFNANVPGFENEAQRFGYVVEVDPEEPTSTPRKHTALGRFKHEGANIHVDPKTGKVAAYMGDDQKFEYMYKFVSSKNYIEGDREHNKTLLSEGSLFVGRFTGDTPSLIDGSGRLPEDGEFDGVGEWIQLTDGNKSLVPGMSIEEVLVFTRQAADKMNPTKMDRPEDVEPSPYTGKIYAALTNNTDRGMGGTFARPDEANPRANNRSGHVIEITEDNNRVDAKTFTWNLLLVCGDPAGDEPVYFAGYDPARVSPISCPDNVAFDSEGNLWLTTDGAPDKIQKNDGLFKVGLEGANRGKVEQFLSVPREAETCGPVIHDQEKMVYVCVQHPGEDGSFAEPHSYFPDYVNKKNKWFKKGQAQSTLAEKHGVLAHPRPSVVQIYR</sequence>
<dbReference type="PANTHER" id="PTHR35399">
    <property type="entry name" value="SLR8030 PROTEIN"/>
    <property type="match status" value="1"/>
</dbReference>
<dbReference type="Pfam" id="PF05787">
    <property type="entry name" value="PhoX"/>
    <property type="match status" value="1"/>
</dbReference>